<dbReference type="Proteomes" id="UP000302139">
    <property type="component" value="Unassembled WGS sequence"/>
</dbReference>
<dbReference type="Gene3D" id="3.90.1200.10">
    <property type="match status" value="1"/>
</dbReference>
<dbReference type="GeneID" id="41543022"/>
<organism evidence="3 4">
    <name type="scientific">Streptomyces avermitilis</name>
    <dbReference type="NCBI Taxonomy" id="33903"/>
    <lineage>
        <taxon>Bacteria</taxon>
        <taxon>Bacillati</taxon>
        <taxon>Actinomycetota</taxon>
        <taxon>Actinomycetes</taxon>
        <taxon>Kitasatosporales</taxon>
        <taxon>Streptomycetaceae</taxon>
        <taxon>Streptomyces</taxon>
    </lineage>
</organism>
<dbReference type="RefSeq" id="WP_010987344.1">
    <property type="nucleotide sequence ID" value="NZ_BJHZ01000001.1"/>
</dbReference>
<reference evidence="2 5" key="2">
    <citation type="submission" date="2019-04" db="EMBL/GenBank/DDBJ databases">
        <title>Draft genome sequences of Streptomyces avermitilis NBRC 14893.</title>
        <authorList>
            <person name="Komaki H."/>
            <person name="Tamura T."/>
            <person name="Hosoyama A."/>
        </authorList>
    </citation>
    <scope>NUCLEOTIDE SEQUENCE [LARGE SCALE GENOMIC DNA]</scope>
    <source>
        <strain evidence="2 5">NBRC 14893</strain>
    </source>
</reference>
<reference evidence="3 4" key="1">
    <citation type="submission" date="2019-04" db="EMBL/GenBank/DDBJ databases">
        <title>Draft genome sequences of Streptomyces avermitilis ATCC 31267.</title>
        <authorList>
            <person name="Komaki H."/>
            <person name="Tamura T."/>
            <person name="Hosoyama A."/>
        </authorList>
    </citation>
    <scope>NUCLEOTIDE SEQUENCE [LARGE SCALE GENOMIC DNA]</scope>
    <source>
        <strain evidence="3 4">ATCC 31267</strain>
    </source>
</reference>
<comment type="caution">
    <text evidence="3">The sequence shown here is derived from an EMBL/GenBank/DDBJ whole genome shotgun (WGS) entry which is preliminary data.</text>
</comment>
<dbReference type="Proteomes" id="UP000299211">
    <property type="component" value="Unassembled WGS sequence"/>
</dbReference>
<proteinExistence type="predicted"/>
<feature type="compositionally biased region" description="Basic and acidic residues" evidence="1">
    <location>
        <begin position="122"/>
        <end position="131"/>
    </location>
</feature>
<dbReference type="STRING" id="33903.AQJ43_14330"/>
<dbReference type="EMBL" id="BJHX01000001">
    <property type="protein sequence ID" value="GDY66155.1"/>
    <property type="molecule type" value="Genomic_DNA"/>
</dbReference>
<dbReference type="EMBL" id="BJHY01000001">
    <property type="protein sequence ID" value="GDY73628.1"/>
    <property type="molecule type" value="Genomic_DNA"/>
</dbReference>
<name>A0A4D4MNG5_STRAX</name>
<evidence type="ECO:0000313" key="5">
    <source>
        <dbReference type="Proteomes" id="UP000302139"/>
    </source>
</evidence>
<evidence type="ECO:0000256" key="1">
    <source>
        <dbReference type="SAM" id="MobiDB-lite"/>
    </source>
</evidence>
<protein>
    <submittedName>
        <fullName evidence="3">Uncharacterized protein</fullName>
    </submittedName>
</protein>
<dbReference type="AlphaFoldDB" id="A0A4D4MNG5"/>
<evidence type="ECO:0000313" key="3">
    <source>
        <dbReference type="EMBL" id="GDY73628.1"/>
    </source>
</evidence>
<evidence type="ECO:0000313" key="4">
    <source>
        <dbReference type="Proteomes" id="UP000299211"/>
    </source>
</evidence>
<sequence length="131" mass="14180">MLGAVARGGWVYEVHAAGAGTDLYRVSLLEGYQEQRPLSAAESAALPALLPLVHAESALSEMGYFHGVMGSTADTALAYDRFVGHTRWFGGEDGTRLLNRIRTRLQRPGPVRFWNGSSPPTGEDRRAALVP</sequence>
<accession>A0A4D4MNG5</accession>
<gene>
    <name evidence="2" type="ORF">SAV14893_055480</name>
    <name evidence="3" type="ORF">SAV31267_031130</name>
</gene>
<feature type="region of interest" description="Disordered" evidence="1">
    <location>
        <begin position="110"/>
        <end position="131"/>
    </location>
</feature>
<evidence type="ECO:0000313" key="2">
    <source>
        <dbReference type="EMBL" id="GDY66155.1"/>
    </source>
</evidence>